<dbReference type="InterPro" id="IPR000905">
    <property type="entry name" value="Gcp-like_dom"/>
</dbReference>
<feature type="domain" description="Gcp-like" evidence="1">
    <location>
        <begin position="57"/>
        <end position="106"/>
    </location>
</feature>
<dbReference type="Gene3D" id="3.30.420.40">
    <property type="match status" value="2"/>
</dbReference>
<dbReference type="GO" id="GO:0002949">
    <property type="term" value="P:tRNA threonylcarbamoyladenosine modification"/>
    <property type="evidence" value="ECO:0007669"/>
    <property type="project" value="InterPro"/>
</dbReference>
<gene>
    <name evidence="2" type="primary">tsaB</name>
    <name evidence="2" type="ORF">ENR15_22245</name>
</gene>
<reference evidence="2" key="1">
    <citation type="journal article" date="2020" name="mSystems">
        <title>Genome- and Community-Level Interaction Insights into Carbon Utilization and Element Cycling Functions of Hydrothermarchaeota in Hydrothermal Sediment.</title>
        <authorList>
            <person name="Zhou Z."/>
            <person name="Liu Y."/>
            <person name="Xu W."/>
            <person name="Pan J."/>
            <person name="Luo Z.H."/>
            <person name="Li M."/>
        </authorList>
    </citation>
    <scope>NUCLEOTIDE SEQUENCE [LARGE SCALE GENOMIC DNA]</scope>
    <source>
        <strain evidence="2">SpSt-374</strain>
    </source>
</reference>
<evidence type="ECO:0000259" key="1">
    <source>
        <dbReference type="Pfam" id="PF00814"/>
    </source>
</evidence>
<dbReference type="NCBIfam" id="TIGR03725">
    <property type="entry name" value="T6A_YeaZ"/>
    <property type="match status" value="1"/>
</dbReference>
<dbReference type="Pfam" id="PF00814">
    <property type="entry name" value="TsaD"/>
    <property type="match status" value="1"/>
</dbReference>
<dbReference type="AlphaFoldDB" id="A0A7C3ZNB4"/>
<keyword evidence="2" id="KW-0808">Transferase</keyword>
<dbReference type="InterPro" id="IPR043129">
    <property type="entry name" value="ATPase_NBD"/>
</dbReference>
<dbReference type="EMBL" id="DSPX01000228">
    <property type="protein sequence ID" value="HGG03282.1"/>
    <property type="molecule type" value="Genomic_DNA"/>
</dbReference>
<accession>A0A7C3ZNB4</accession>
<organism evidence="2">
    <name type="scientific">Planktothricoides sp. SpSt-374</name>
    <dbReference type="NCBI Taxonomy" id="2282167"/>
    <lineage>
        <taxon>Bacteria</taxon>
        <taxon>Bacillati</taxon>
        <taxon>Cyanobacteriota</taxon>
        <taxon>Cyanophyceae</taxon>
        <taxon>Oscillatoriophycideae</taxon>
        <taxon>Oscillatoriales</taxon>
        <taxon>Oscillatoriaceae</taxon>
        <taxon>Planktothricoides</taxon>
    </lineage>
</organism>
<dbReference type="SUPFAM" id="SSF53067">
    <property type="entry name" value="Actin-like ATPase domain"/>
    <property type="match status" value="1"/>
</dbReference>
<proteinExistence type="predicted"/>
<dbReference type="GO" id="GO:0016740">
    <property type="term" value="F:transferase activity"/>
    <property type="evidence" value="ECO:0007669"/>
    <property type="project" value="UniProtKB-KW"/>
</dbReference>
<dbReference type="InterPro" id="IPR022496">
    <property type="entry name" value="T6A_TsaB"/>
</dbReference>
<protein>
    <submittedName>
        <fullName evidence="2">tRNA (Adenosine(37)-N6)-threonylcarbamoyltransferase complex dimerization subunit type 1 TsaB</fullName>
    </submittedName>
</protein>
<name>A0A7C3ZNB4_9CYAN</name>
<evidence type="ECO:0000313" key="2">
    <source>
        <dbReference type="EMBL" id="HGG03282.1"/>
    </source>
</evidence>
<comment type="caution">
    <text evidence="2">The sequence shown here is derived from an EMBL/GenBank/DDBJ whole genome shotgun (WGS) entry which is preliminary data.</text>
</comment>
<sequence>MTNDKYALAIHTSSPELGLALAKLPLDRDLRCQTWNLGRDMAGEMHSRLVEFIQPQTWQDLAFVAVAIGPGSFTGTRLGVVTARTLAQQLHIPLFGISSLAAAAFLHVSKNIQINLHNSSENACIAVQMPAQRGQIFGAIYELRDKLPPLHSDAVLTPQAWQETLSGLPMAYELLDIPAGAALGGSARQVLELAAMQWQELGESSNKKPQTWSEVLPFYGQHPVDG</sequence>